<proteinExistence type="predicted"/>
<organism evidence="1 2">
    <name type="scientific">Duffyella gerundensis</name>
    <dbReference type="NCBI Taxonomy" id="1619313"/>
    <lineage>
        <taxon>Bacteria</taxon>
        <taxon>Pseudomonadati</taxon>
        <taxon>Pseudomonadota</taxon>
        <taxon>Gammaproteobacteria</taxon>
        <taxon>Enterobacterales</taxon>
        <taxon>Erwiniaceae</taxon>
        <taxon>Duffyella</taxon>
    </lineage>
</organism>
<protein>
    <submittedName>
        <fullName evidence="1">Uncharacterized protein</fullName>
    </submittedName>
</protein>
<keyword evidence="2" id="KW-1185">Reference proteome</keyword>
<sequence>MMTLALNFAPLRPPRGGFSGRAMNLIAGFISNREEIKEIHFRVYTMIIIIIIMRIRF</sequence>
<reference evidence="2" key="1">
    <citation type="submission" date="2015-11" db="EMBL/GenBank/DDBJ databases">
        <authorList>
            <person name="Blom J."/>
        </authorList>
    </citation>
    <scope>NUCLEOTIDE SEQUENCE [LARGE SCALE GENOMIC DNA]</scope>
</reference>
<dbReference type="EMBL" id="LN907827">
    <property type="protein sequence ID" value="CUU24563.1"/>
    <property type="molecule type" value="Genomic_DNA"/>
</dbReference>
<evidence type="ECO:0000313" key="1">
    <source>
        <dbReference type="EMBL" id="CUU24563.1"/>
    </source>
</evidence>
<dbReference type="PATRIC" id="fig|1619313.3.peg.2419"/>
<dbReference type="RefSeq" id="WP_157883878.1">
    <property type="nucleotide sequence ID" value="NZ_CP072598.1"/>
</dbReference>
<evidence type="ECO:0000313" key="2">
    <source>
        <dbReference type="Proteomes" id="UP000059419"/>
    </source>
</evidence>
<dbReference type="AlphaFoldDB" id="A0A0U5L798"/>
<dbReference type="KEGG" id="ege:EM595_2330"/>
<dbReference type="Proteomes" id="UP000059419">
    <property type="component" value="Chromosome 1"/>
</dbReference>
<dbReference type="STRING" id="1619313.EM595_2330"/>
<accession>A0A0U5L798</accession>
<name>A0A0U5L798_9GAMM</name>
<gene>
    <name evidence="1" type="ORF">EM595_2330</name>
</gene>